<dbReference type="Gene3D" id="2.60.120.10">
    <property type="entry name" value="Jelly Rolls"/>
    <property type="match status" value="1"/>
</dbReference>
<keyword evidence="3 13" id="KW-0813">Transport</keyword>
<proteinExistence type="inferred from homology"/>
<dbReference type="SMART" id="SM00100">
    <property type="entry name" value="cNMP"/>
    <property type="match status" value="1"/>
</dbReference>
<evidence type="ECO:0000256" key="8">
    <source>
        <dbReference type="ARBA" id="ARBA00022958"/>
    </source>
</evidence>
<feature type="transmembrane region" description="Helical" evidence="13">
    <location>
        <begin position="221"/>
        <end position="250"/>
    </location>
</feature>
<keyword evidence="8 13" id="KW-0630">Potassium</keyword>
<dbReference type="SUPFAM" id="SSF51206">
    <property type="entry name" value="cAMP-binding domain-like"/>
    <property type="match status" value="1"/>
</dbReference>
<comment type="similarity">
    <text evidence="2 13">Belongs to the potassium channel family. Plant (TC 1.A.1.4) subfamily.</text>
</comment>
<dbReference type="InterPro" id="IPR003938">
    <property type="entry name" value="K_chnl_volt-dep_EAG/ELK/ERG"/>
</dbReference>
<dbReference type="InterPro" id="IPR018490">
    <property type="entry name" value="cNMP-bd_dom_sf"/>
</dbReference>
<keyword evidence="12 13" id="KW-0407">Ion channel</keyword>
<feature type="compositionally biased region" description="Basic and acidic residues" evidence="14">
    <location>
        <begin position="570"/>
        <end position="586"/>
    </location>
</feature>
<dbReference type="SUPFAM" id="SSF81324">
    <property type="entry name" value="Voltage-gated potassium channels"/>
    <property type="match status" value="1"/>
</dbReference>
<organism evidence="17 18">
    <name type="scientific">Arabis nemorensis</name>
    <dbReference type="NCBI Taxonomy" id="586526"/>
    <lineage>
        <taxon>Eukaryota</taxon>
        <taxon>Viridiplantae</taxon>
        <taxon>Streptophyta</taxon>
        <taxon>Embryophyta</taxon>
        <taxon>Tracheophyta</taxon>
        <taxon>Spermatophyta</taxon>
        <taxon>Magnoliopsida</taxon>
        <taxon>eudicotyledons</taxon>
        <taxon>Gunneridae</taxon>
        <taxon>Pentapetalae</taxon>
        <taxon>rosids</taxon>
        <taxon>malvids</taxon>
        <taxon>Brassicales</taxon>
        <taxon>Brassicaceae</taxon>
        <taxon>Arabideae</taxon>
        <taxon>Arabis</taxon>
    </lineage>
</organism>
<evidence type="ECO:0000313" key="18">
    <source>
        <dbReference type="Proteomes" id="UP000489600"/>
    </source>
</evidence>
<name>A0A565CAF1_9BRAS</name>
<dbReference type="Pfam" id="PF00027">
    <property type="entry name" value="cNMP_binding"/>
    <property type="match status" value="1"/>
</dbReference>
<evidence type="ECO:0000256" key="11">
    <source>
        <dbReference type="ARBA" id="ARBA00023136"/>
    </source>
</evidence>
<dbReference type="CDD" id="cd00038">
    <property type="entry name" value="CAP_ED"/>
    <property type="match status" value="1"/>
</dbReference>
<keyword evidence="4 13" id="KW-0633">Potassium transport</keyword>
<evidence type="ECO:0000256" key="13">
    <source>
        <dbReference type="RuleBase" id="RU369015"/>
    </source>
</evidence>
<feature type="domain" description="Cyclic nucleotide-binding" evidence="15">
    <location>
        <begin position="404"/>
        <end position="523"/>
    </location>
</feature>
<dbReference type="Pfam" id="PF00520">
    <property type="entry name" value="Ion_trans"/>
    <property type="match status" value="1"/>
</dbReference>
<keyword evidence="11 13" id="KW-0472">Membrane</keyword>
<evidence type="ECO:0000256" key="10">
    <source>
        <dbReference type="ARBA" id="ARBA00023065"/>
    </source>
</evidence>
<dbReference type="PANTHER" id="PTHR45743:SF27">
    <property type="entry name" value="POTASSIUM CHANNEL KAT3"/>
    <property type="match status" value="1"/>
</dbReference>
<evidence type="ECO:0000259" key="15">
    <source>
        <dbReference type="PROSITE" id="PS50042"/>
    </source>
</evidence>
<gene>
    <name evidence="17" type="ORF">ANE_LOCUS21090</name>
</gene>
<comment type="subcellular location">
    <subcellularLocation>
        <location evidence="1 13">Membrane</location>
        <topology evidence="1 13">Multi-pass membrane protein</topology>
    </subcellularLocation>
</comment>
<dbReference type="PROSITE" id="PS50042">
    <property type="entry name" value="CNMP_BINDING_3"/>
    <property type="match status" value="1"/>
</dbReference>
<dbReference type="Gene3D" id="1.10.287.70">
    <property type="match status" value="1"/>
</dbReference>
<reference evidence="17" key="1">
    <citation type="submission" date="2019-07" db="EMBL/GenBank/DDBJ databases">
        <authorList>
            <person name="Dittberner H."/>
        </authorList>
    </citation>
    <scope>NUCLEOTIDE SEQUENCE [LARGE SCALE GENOMIC DNA]</scope>
</reference>
<dbReference type="AlphaFoldDB" id="A0A565CAF1"/>
<feature type="transmembrane region" description="Helical" evidence="13">
    <location>
        <begin position="305"/>
        <end position="327"/>
    </location>
</feature>
<dbReference type="Proteomes" id="UP000489600">
    <property type="component" value="Unassembled WGS sequence"/>
</dbReference>
<feature type="domain" description="KHA" evidence="16">
    <location>
        <begin position="588"/>
        <end position="660"/>
    </location>
</feature>
<evidence type="ECO:0000256" key="5">
    <source>
        <dbReference type="ARBA" id="ARBA00022692"/>
    </source>
</evidence>
<comment type="function">
    <text evidence="13">Potassium channel.</text>
</comment>
<dbReference type="PROSITE" id="PS51490">
    <property type="entry name" value="KHA"/>
    <property type="match status" value="1"/>
</dbReference>
<protein>
    <recommendedName>
        <fullName evidence="13">Potassium channel</fullName>
    </recommendedName>
</protein>
<dbReference type="OrthoDB" id="426293at2759"/>
<dbReference type="PANTHER" id="PTHR45743">
    <property type="entry name" value="POTASSIUM CHANNEL AKT1"/>
    <property type="match status" value="1"/>
</dbReference>
<dbReference type="PRINTS" id="PR01463">
    <property type="entry name" value="EAGCHANLFMLY"/>
</dbReference>
<keyword evidence="5 13" id="KW-0812">Transmembrane</keyword>
<feature type="transmembrane region" description="Helical" evidence="13">
    <location>
        <begin position="114"/>
        <end position="140"/>
    </location>
</feature>
<keyword evidence="6 13" id="KW-0631">Potassium channel</keyword>
<dbReference type="InterPro" id="IPR045319">
    <property type="entry name" value="KAT/AKT"/>
</dbReference>
<dbReference type="InterPro" id="IPR021789">
    <property type="entry name" value="KHA_dom"/>
</dbReference>
<comment type="domain">
    <text evidence="13">The KHA domain (rich in hydrophobic and acidic residues) present in the C-terminal part is likely to be important for tetramerization.</text>
</comment>
<sequence>MSTTTSEARSPLPLLLRRGRSSTAALGTSEERSPLSLLFRRRSSKDVRNITSVSSSLLPAFGTVIEGDNPSTKSFIVLPYDRRYRLWQLFLVVLVGYSAWASLFELAFERAAEGALLTVDLIVDVFFAVDIILTFFVAYLDKSTYLIIDDHKLISKRYLKSVPFVMDVASTLPIQFIYKMITGNIGRGQAFGFLNLLRLWRLRRVADLFKRLEKDTNFNYFLIRVIKLLCVTIFWIHIAGCILFWIAFHYPNPVETWIGSQVEDFKERSIWLGYTYSMYWSIVTLTTVGYGDLHAVNTREQTFNMFYMLFNIGLTAYIIGNMTNLVVHGALRTFAMRSAINDILRYTSKNGLPDMMREQMLAHMQLKFKTAELKQEEVLQDLPKAIRSSINEHLFRSVIEQAYLFKGFPEGLIVQLVSQIKAEYFPPKMEIILQNEIPTDFYILVSGGVEIVASKGVSEQVLAKLGPGDMAGEIGVVFNIPQPFTVRTRRLSQVIRIGHHQFKEMVQSDIDDAKIIITNFMNYLKGLNDELKKEIPFLRDLLADTDAQVNETVQTEEPPQNNNEEIVTVSRDENEKKEEEKREGAPKRVIIHGHSPNQDNNNNGDDHSNGRLIILPDTIQLLFDLAEKKFGKRGSTIAMADGAHVEQLDVLRENDHLYIF</sequence>
<evidence type="ECO:0000256" key="14">
    <source>
        <dbReference type="SAM" id="MobiDB-lite"/>
    </source>
</evidence>
<evidence type="ECO:0000256" key="4">
    <source>
        <dbReference type="ARBA" id="ARBA00022538"/>
    </source>
</evidence>
<comment type="subunit">
    <text evidence="13">The potassium channel is composed of a homo- or heterotetrameric complex of pore-forming subunits.</text>
</comment>
<evidence type="ECO:0000313" key="17">
    <source>
        <dbReference type="EMBL" id="VVB10646.1"/>
    </source>
</evidence>
<feature type="region of interest" description="Disordered" evidence="14">
    <location>
        <begin position="551"/>
        <end position="609"/>
    </location>
</feature>
<dbReference type="InterPro" id="IPR000595">
    <property type="entry name" value="cNMP-bd_dom"/>
</dbReference>
<feature type="transmembrane region" description="Helical" evidence="13">
    <location>
        <begin position="86"/>
        <end position="108"/>
    </location>
</feature>
<keyword evidence="7 13" id="KW-0851">Voltage-gated channel</keyword>
<feature type="compositionally biased region" description="Low complexity" evidence="14">
    <location>
        <begin position="592"/>
        <end position="603"/>
    </location>
</feature>
<comment type="caution">
    <text evidence="13">Lacks conserved residue(s) required for the propagation of feature annotation.</text>
</comment>
<keyword evidence="18" id="KW-1185">Reference proteome</keyword>
<dbReference type="GO" id="GO:0034702">
    <property type="term" value="C:monoatomic ion channel complex"/>
    <property type="evidence" value="ECO:0007669"/>
    <property type="project" value="UniProtKB-KW"/>
</dbReference>
<dbReference type="Pfam" id="PF11834">
    <property type="entry name" value="KHA"/>
    <property type="match status" value="1"/>
</dbReference>
<dbReference type="FunFam" id="2.60.120.10:FF:000074">
    <property type="entry name" value="Potassium channel KAT2"/>
    <property type="match status" value="1"/>
</dbReference>
<evidence type="ECO:0000259" key="16">
    <source>
        <dbReference type="PROSITE" id="PS51490"/>
    </source>
</evidence>
<dbReference type="GO" id="GO:0005249">
    <property type="term" value="F:voltage-gated potassium channel activity"/>
    <property type="evidence" value="ECO:0007669"/>
    <property type="project" value="UniProtKB-UniRule"/>
</dbReference>
<comment type="caution">
    <text evidence="17">The sequence shown here is derived from an EMBL/GenBank/DDBJ whole genome shotgun (WGS) entry which is preliminary data.</text>
</comment>
<dbReference type="InterPro" id="IPR005821">
    <property type="entry name" value="Ion_trans_dom"/>
</dbReference>
<comment type="domain">
    <text evidence="13">The segment S4 is probably the voltage-sensor and is characterized by a series of positively charged amino acids. The pore-forming region H5 is enclosed by the transmembrane segments S5 and S6 in the Shaker-type (1P/6TM) and contains the GYGD signature motif which seems to be involved in potassium selectivity.</text>
</comment>
<feature type="transmembrane region" description="Helical" evidence="13">
    <location>
        <begin position="270"/>
        <end position="293"/>
    </location>
</feature>
<evidence type="ECO:0000256" key="7">
    <source>
        <dbReference type="ARBA" id="ARBA00022882"/>
    </source>
</evidence>
<evidence type="ECO:0000256" key="1">
    <source>
        <dbReference type="ARBA" id="ARBA00004141"/>
    </source>
</evidence>
<evidence type="ECO:0000256" key="3">
    <source>
        <dbReference type="ARBA" id="ARBA00022448"/>
    </source>
</evidence>
<keyword evidence="9 13" id="KW-1133">Transmembrane helix</keyword>
<evidence type="ECO:0000256" key="12">
    <source>
        <dbReference type="ARBA" id="ARBA00023303"/>
    </source>
</evidence>
<accession>A0A565CAF1</accession>
<evidence type="ECO:0000256" key="2">
    <source>
        <dbReference type="ARBA" id="ARBA00007929"/>
    </source>
</evidence>
<evidence type="ECO:0000256" key="6">
    <source>
        <dbReference type="ARBA" id="ARBA00022826"/>
    </source>
</evidence>
<keyword evidence="10 13" id="KW-0406">Ion transport</keyword>
<dbReference type="EMBL" id="CABITT030000007">
    <property type="protein sequence ID" value="VVB10646.1"/>
    <property type="molecule type" value="Genomic_DNA"/>
</dbReference>
<evidence type="ECO:0000256" key="9">
    <source>
        <dbReference type="ARBA" id="ARBA00022989"/>
    </source>
</evidence>
<feature type="compositionally biased region" description="Low complexity" evidence="14">
    <location>
        <begin position="556"/>
        <end position="565"/>
    </location>
</feature>
<dbReference type="InterPro" id="IPR014710">
    <property type="entry name" value="RmlC-like_jellyroll"/>
</dbReference>
<dbReference type="FunFam" id="1.10.287.70:FF:000123">
    <property type="entry name" value="Potassium channel KAT3"/>
    <property type="match status" value="1"/>
</dbReference>